<name>A0A4S3TR96_9EURY</name>
<proteinExistence type="predicted"/>
<feature type="region of interest" description="Disordered" evidence="5">
    <location>
        <begin position="593"/>
        <end position="618"/>
    </location>
</feature>
<dbReference type="Gene3D" id="3.40.50.12370">
    <property type="match status" value="1"/>
</dbReference>
<dbReference type="InterPro" id="IPR000292">
    <property type="entry name" value="For/NO2_transpt"/>
</dbReference>
<dbReference type="GO" id="GO:0015499">
    <property type="term" value="F:formate transmembrane transporter activity"/>
    <property type="evidence" value="ECO:0007669"/>
    <property type="project" value="TreeGrafter"/>
</dbReference>
<feature type="transmembrane region" description="Helical" evidence="6">
    <location>
        <begin position="73"/>
        <end position="96"/>
    </location>
</feature>
<keyword evidence="3 6" id="KW-1133">Transmembrane helix</keyword>
<dbReference type="PANTHER" id="PTHR30520">
    <property type="entry name" value="FORMATE TRANSPORTER-RELATED"/>
    <property type="match status" value="1"/>
</dbReference>
<feature type="transmembrane region" description="Helical" evidence="6">
    <location>
        <begin position="46"/>
        <end position="67"/>
    </location>
</feature>
<dbReference type="CDD" id="cd00293">
    <property type="entry name" value="USP-like"/>
    <property type="match status" value="2"/>
</dbReference>
<feature type="transmembrane region" description="Helical" evidence="6">
    <location>
        <begin position="117"/>
        <end position="144"/>
    </location>
</feature>
<dbReference type="GO" id="GO:0005886">
    <property type="term" value="C:plasma membrane"/>
    <property type="evidence" value="ECO:0007669"/>
    <property type="project" value="TreeGrafter"/>
</dbReference>
<dbReference type="EMBL" id="RBZW01000003">
    <property type="protein sequence ID" value="THE66856.1"/>
    <property type="molecule type" value="Genomic_DNA"/>
</dbReference>
<keyword evidence="9" id="KW-1185">Reference proteome</keyword>
<evidence type="ECO:0000313" key="9">
    <source>
        <dbReference type="Proteomes" id="UP000318864"/>
    </source>
</evidence>
<dbReference type="Pfam" id="PF01226">
    <property type="entry name" value="Form_Nir_trans"/>
    <property type="match status" value="1"/>
</dbReference>
<dbReference type="Proteomes" id="UP000318864">
    <property type="component" value="Unassembled WGS sequence"/>
</dbReference>
<dbReference type="Gene3D" id="1.20.1080.10">
    <property type="entry name" value="Glycerol uptake facilitator protein"/>
    <property type="match status" value="1"/>
</dbReference>
<feature type="transmembrane region" description="Helical" evidence="6">
    <location>
        <begin position="164"/>
        <end position="185"/>
    </location>
</feature>
<feature type="domain" description="UspA" evidence="7">
    <location>
        <begin position="312"/>
        <end position="447"/>
    </location>
</feature>
<evidence type="ECO:0000256" key="6">
    <source>
        <dbReference type="SAM" id="Phobius"/>
    </source>
</evidence>
<gene>
    <name evidence="8" type="ORF">D8Y22_00385</name>
</gene>
<sequence length="618" mass="67320">MQESQTSESGVPTRGKVVPDRFSSDELFQRIVADADHEVTSGTRELFFSGLAAGFAITITFLLYVSMSATTDSTVAAALLYPLGFIYIIIGGYQLFTENTLPPVALTLERLASIPTLLRHWLIVLAGNFAGGTIGAVVLAYGGVFSPEAAVYAADIAQAGVDTSPWSLFFKAAFAGLIVAGVVWMDFAAQDTISRIVVVYLAFLAIPLGELFHVVVSFTEAVYLMLVADLAVQTAMFGFILPVLLGNTIGGVLLVTVVNYYQTSERRLEVDQFEGVRRLSVREMLLGNLAGRSYVPVLDTVEEFVRDSERYRVLVPISNPRTEAPLVELACRIASEREKGTVHVVHIVQARKELILEAEHGQRDRITAESKRTMADLEATGAEYDVEFETSTIVSPRSFEEIFDRARRTRPNLVVMGWGDDQIWSSARAERPIDELANKLPCDFVIAKDRGLDPSRILLPTAGGPDSTLSAELACTLQASAGADVELLHVVDSADDRDAGERFLEEWAREHNLEGATCTVDDSGNIEAAIKREAADNTLVLIGATEKGLLSRLVSGSLHMQVTSEIDASVLLTERPSDRTFFERLFGRGSRNKIADRRSSGGAGSKFEDGADEIETQP</sequence>
<comment type="subcellular location">
    <subcellularLocation>
        <location evidence="1">Membrane</location>
        <topology evidence="1">Multi-pass membrane protein</topology>
    </subcellularLocation>
</comment>
<evidence type="ECO:0000313" key="8">
    <source>
        <dbReference type="EMBL" id="THE66856.1"/>
    </source>
</evidence>
<evidence type="ECO:0000259" key="7">
    <source>
        <dbReference type="Pfam" id="PF00582"/>
    </source>
</evidence>
<dbReference type="PANTHER" id="PTHR30520:SF2">
    <property type="entry name" value="INNER MEMBRANE PROTEIN YFDC"/>
    <property type="match status" value="1"/>
</dbReference>
<dbReference type="SUPFAM" id="SSF52402">
    <property type="entry name" value="Adenine nucleotide alpha hydrolases-like"/>
    <property type="match status" value="2"/>
</dbReference>
<keyword evidence="2 6" id="KW-0812">Transmembrane</keyword>
<accession>A0A4S3TR96</accession>
<organism evidence="8 9">
    <name type="scientific">Salinadaptatus halalkaliphilus</name>
    <dbReference type="NCBI Taxonomy" id="2419781"/>
    <lineage>
        <taxon>Archaea</taxon>
        <taxon>Methanobacteriati</taxon>
        <taxon>Methanobacteriota</taxon>
        <taxon>Stenosarchaea group</taxon>
        <taxon>Halobacteria</taxon>
        <taxon>Halobacteriales</taxon>
        <taxon>Natrialbaceae</taxon>
        <taxon>Salinadaptatus</taxon>
    </lineage>
</organism>
<feature type="domain" description="UspA" evidence="7">
    <location>
        <begin position="456"/>
        <end position="572"/>
    </location>
</feature>
<comment type="caution">
    <text evidence="8">The sequence shown here is derived from an EMBL/GenBank/DDBJ whole genome shotgun (WGS) entry which is preliminary data.</text>
</comment>
<evidence type="ECO:0000256" key="4">
    <source>
        <dbReference type="ARBA" id="ARBA00023136"/>
    </source>
</evidence>
<dbReference type="Pfam" id="PF00582">
    <property type="entry name" value="Usp"/>
    <property type="match status" value="2"/>
</dbReference>
<protein>
    <submittedName>
        <fullName evidence="8">Formate transporter</fullName>
    </submittedName>
</protein>
<evidence type="ECO:0000256" key="1">
    <source>
        <dbReference type="ARBA" id="ARBA00004141"/>
    </source>
</evidence>
<dbReference type="InterPro" id="IPR006016">
    <property type="entry name" value="UspA"/>
</dbReference>
<dbReference type="AlphaFoldDB" id="A0A4S3TR96"/>
<evidence type="ECO:0000256" key="3">
    <source>
        <dbReference type="ARBA" id="ARBA00022989"/>
    </source>
</evidence>
<keyword evidence="4 6" id="KW-0472">Membrane</keyword>
<feature type="transmembrane region" description="Helical" evidence="6">
    <location>
        <begin position="197"/>
        <end position="216"/>
    </location>
</feature>
<reference evidence="8 9" key="1">
    <citation type="submission" date="2018-10" db="EMBL/GenBank/DDBJ databases">
        <title>Natronolimnobius sp. XQ-INN 246 isolated from Inner Mongolia Autonomous Region of China.</title>
        <authorList>
            <person name="Xue Q."/>
        </authorList>
    </citation>
    <scope>NUCLEOTIDE SEQUENCE [LARGE SCALE GENOMIC DNA]</scope>
    <source>
        <strain evidence="8 9">XQ-INN 246</strain>
    </source>
</reference>
<feature type="transmembrane region" description="Helical" evidence="6">
    <location>
        <begin position="236"/>
        <end position="261"/>
    </location>
</feature>
<evidence type="ECO:0000256" key="2">
    <source>
        <dbReference type="ARBA" id="ARBA00022692"/>
    </source>
</evidence>
<evidence type="ECO:0000256" key="5">
    <source>
        <dbReference type="SAM" id="MobiDB-lite"/>
    </source>
</evidence>
<dbReference type="InterPro" id="IPR023271">
    <property type="entry name" value="Aquaporin-like"/>
</dbReference>